<evidence type="ECO:0000313" key="3">
    <source>
        <dbReference type="Proteomes" id="UP000811609"/>
    </source>
</evidence>
<reference evidence="2" key="1">
    <citation type="submission" date="2020-12" db="EMBL/GenBank/DDBJ databases">
        <title>WGS assembly of Carya illinoinensis cv. Pawnee.</title>
        <authorList>
            <person name="Platts A."/>
            <person name="Shu S."/>
            <person name="Wright S."/>
            <person name="Barry K."/>
            <person name="Edger P."/>
            <person name="Pires J.C."/>
            <person name="Schmutz J."/>
        </authorList>
    </citation>
    <scope>NUCLEOTIDE SEQUENCE</scope>
    <source>
        <tissue evidence="2">Leaf</tissue>
    </source>
</reference>
<feature type="region of interest" description="Disordered" evidence="1">
    <location>
        <begin position="1"/>
        <end position="27"/>
    </location>
</feature>
<keyword evidence="3" id="KW-1185">Reference proteome</keyword>
<gene>
    <name evidence="2" type="ORF">CIPAW_13G156700</name>
</gene>
<name>A0A8T1NLB7_CARIL</name>
<proteinExistence type="predicted"/>
<evidence type="ECO:0000313" key="2">
    <source>
        <dbReference type="EMBL" id="KAG6632399.1"/>
    </source>
</evidence>
<dbReference type="AlphaFoldDB" id="A0A8T1NLB7"/>
<organism evidence="2 3">
    <name type="scientific">Carya illinoinensis</name>
    <name type="common">Pecan</name>
    <dbReference type="NCBI Taxonomy" id="32201"/>
    <lineage>
        <taxon>Eukaryota</taxon>
        <taxon>Viridiplantae</taxon>
        <taxon>Streptophyta</taxon>
        <taxon>Embryophyta</taxon>
        <taxon>Tracheophyta</taxon>
        <taxon>Spermatophyta</taxon>
        <taxon>Magnoliopsida</taxon>
        <taxon>eudicotyledons</taxon>
        <taxon>Gunneridae</taxon>
        <taxon>Pentapetalae</taxon>
        <taxon>rosids</taxon>
        <taxon>fabids</taxon>
        <taxon>Fagales</taxon>
        <taxon>Juglandaceae</taxon>
        <taxon>Carya</taxon>
    </lineage>
</organism>
<sequence>MKKNKNKSHFQMSMGRPKRERERERERERGDYLLFKRISWTRKMLREDRQIVGELGRQAG</sequence>
<comment type="caution">
    <text evidence="2">The sequence shown here is derived from an EMBL/GenBank/DDBJ whole genome shotgun (WGS) entry which is preliminary data.</text>
</comment>
<feature type="compositionally biased region" description="Basic and acidic residues" evidence="1">
    <location>
        <begin position="17"/>
        <end position="27"/>
    </location>
</feature>
<evidence type="ECO:0000256" key="1">
    <source>
        <dbReference type="SAM" id="MobiDB-lite"/>
    </source>
</evidence>
<accession>A0A8T1NLB7</accession>
<protein>
    <submittedName>
        <fullName evidence="2">Uncharacterized protein</fullName>
    </submittedName>
</protein>
<dbReference type="EMBL" id="CM031821">
    <property type="protein sequence ID" value="KAG6632399.1"/>
    <property type="molecule type" value="Genomic_DNA"/>
</dbReference>
<dbReference type="Proteomes" id="UP000811609">
    <property type="component" value="Chromosome 13"/>
</dbReference>